<dbReference type="SMART" id="SM00225">
    <property type="entry name" value="BTB"/>
    <property type="match status" value="1"/>
</dbReference>
<name>A0A9N8Z4D0_9GLOM</name>
<dbReference type="InterPro" id="IPR058210">
    <property type="entry name" value="SACS/Nov_dom"/>
</dbReference>
<protein>
    <submittedName>
        <fullName evidence="3">7472_t:CDS:1</fullName>
    </submittedName>
</protein>
<dbReference type="Proteomes" id="UP000789572">
    <property type="component" value="Unassembled WGS sequence"/>
</dbReference>
<evidence type="ECO:0000259" key="2">
    <source>
        <dbReference type="PROSITE" id="PS50097"/>
    </source>
</evidence>
<dbReference type="PANTHER" id="PTHR15600">
    <property type="entry name" value="SACSIN"/>
    <property type="match status" value="1"/>
</dbReference>
<dbReference type="Pfam" id="PF00651">
    <property type="entry name" value="BTB"/>
    <property type="match status" value="1"/>
</dbReference>
<dbReference type="CDD" id="cd18186">
    <property type="entry name" value="BTB_POZ_ZBTB_KLHL-like"/>
    <property type="match status" value="1"/>
</dbReference>
<dbReference type="InterPro" id="IPR052972">
    <property type="entry name" value="Sacsin_chaperone_reg"/>
</dbReference>
<dbReference type="GO" id="GO:0030544">
    <property type="term" value="F:Hsp70 protein binding"/>
    <property type="evidence" value="ECO:0007669"/>
    <property type="project" value="TreeGrafter"/>
</dbReference>
<gene>
    <name evidence="3" type="ORF">POCULU_LOCUS751</name>
</gene>
<dbReference type="SUPFAM" id="SSF54695">
    <property type="entry name" value="POZ domain"/>
    <property type="match status" value="1"/>
</dbReference>
<organism evidence="3 4">
    <name type="scientific">Paraglomus occultum</name>
    <dbReference type="NCBI Taxonomy" id="144539"/>
    <lineage>
        <taxon>Eukaryota</taxon>
        <taxon>Fungi</taxon>
        <taxon>Fungi incertae sedis</taxon>
        <taxon>Mucoromycota</taxon>
        <taxon>Glomeromycotina</taxon>
        <taxon>Glomeromycetes</taxon>
        <taxon>Paraglomerales</taxon>
        <taxon>Paraglomeraceae</taxon>
        <taxon>Paraglomus</taxon>
    </lineage>
</organism>
<dbReference type="InterPro" id="IPR036890">
    <property type="entry name" value="HATPase_C_sf"/>
</dbReference>
<accession>A0A9N8Z4D0</accession>
<feature type="domain" description="BTB" evidence="2">
    <location>
        <begin position="1290"/>
        <end position="1361"/>
    </location>
</feature>
<feature type="compositionally biased region" description="Basic residues" evidence="1">
    <location>
        <begin position="343"/>
        <end position="356"/>
    </location>
</feature>
<feature type="region of interest" description="Disordered" evidence="1">
    <location>
        <begin position="334"/>
        <end position="356"/>
    </location>
</feature>
<sequence>MASIESEAFEPRQTLVNAIRNVIRDYAWEHIIREFLQNADDAGARTYRVIIDERKHPSETGDFKNMAVWQGPALLIYNDAKFKDEDFRGIQNFGEGGKQNDVNTIGRFGLGFNSCYNITDVPSVMSDGFLGFFDPHRTFLPPKDGRQLDGLRYTFNSNFIEKYPHQARPYLDIKGCSEGTIFRMPLRSEELAEASKIRDYAITPDQIREYLKDLRNHIQKYFLFLKNIEEFEVFSISANGAPSSPKLVWKAKIENIDESIREQRKLLDDCSRQYPLSIKVIGDDEKEEKFKYVCAVGRQLLDESTELGKATKNKTQIVGGGIAFLLKETDKPVDETEKSEKKSAKKNQKKQKKKNNKRIGEDGQLFCYFPLQESTGICAHINASWALSSDRQSIRFPTKSRQKDMDQDHLKLKWNEYILTRVLPRLYVDLLIALDQREDFELPKTNSCRPIELFWPLNKNTQPDHFRMYGATVLSILPNDYPFFRLYGSPNQRVCLKKGFFCSQESVAKALAHYGCRVVYLRSQRIKDLIHLEKIDKAQEISPKEARQQLRDKELATILDQEECENVLKFLLEDKQYDDLKGIRLLPLEDGTMKRFGATDDSSCYYIATKEDLELFKNYDKSRLVNTSNQLYKLVKEAEGDAFSLTNVKNFDGHAALLQLERHLNPGFEIKPWDYHAGAPNKDWLTGECLNKIWDLLIKSDTKINLFKRYPILDIVNVDNPLDTYLVPIERNIPVLSSKHAMVDKELCSGLIKLGILFTGRSIDKPNDDIRRYILEWSDVNVLIVLQMVWENEGKPKDLLKDWSSEAVNVLRKLVRRNWSAIWTNASTEDRRGYEDVLKNLRIWPINPLHDNGEQLVAPCEGKILQKEVEYYPSRQFPNIFKIARDDHEGFDILCALGAKKVTAYEYLTAGNIIRSDVEKPEVYVRFLESILELNQDQVNQDQVSTYLKGHKSIPNRKGKLVKPKDLFDDRVELFREIFNGVPERLLSTSFDVTRDSMRKLREIGVNVAVTTNSFIDCIEYIAGQVERAVIRRNDTVGFRNKAFAALNYLYNNFSSLTFSPEQWRYITTVKFVPAAPVRETPLRRDFAIAQGGFGSFRELCLPKYVDVAWTQLPVMDENAIPKGAMTEKYPDCGKPRPERVIEHLVYVSTTLIKNPKWKEEGRYAIIDLTKSIYQTLTDMLTEHNSEIEEFDFGEYLEDTGPVFLNINCDEKDDDPYDPKNWKEAAELKFGSTKQEPDYIKNSLQPFTKLLQSAGVGTVISKRLEEPEYNQSKAFLKGISELLLKGPTIHDTVFKVQGQEFYANRYVLAANGGVFERFISNPNFKQHTPLEPSIHNITEMQPRSFEVFLRFLYGMNIDDAMKNMETPTEDESDLVQLYLDILWASDYYKLDNLQAIMESRLSCHLTRVNVDDIKFAAERFEATKLLEVCDEFIADNCPT</sequence>
<proteinExistence type="predicted"/>
<dbReference type="SUPFAM" id="SSF55874">
    <property type="entry name" value="ATPase domain of HSP90 chaperone/DNA topoisomerase II/histidine kinase"/>
    <property type="match status" value="1"/>
</dbReference>
<dbReference type="PANTHER" id="PTHR15600:SF42">
    <property type="entry name" value="SACSIN"/>
    <property type="match status" value="1"/>
</dbReference>
<dbReference type="OrthoDB" id="1262810at2759"/>
<dbReference type="InterPro" id="IPR011333">
    <property type="entry name" value="SKP1/BTB/POZ_sf"/>
</dbReference>
<dbReference type="EMBL" id="CAJVPJ010000044">
    <property type="protein sequence ID" value="CAG8464946.1"/>
    <property type="molecule type" value="Genomic_DNA"/>
</dbReference>
<reference evidence="3" key="1">
    <citation type="submission" date="2021-06" db="EMBL/GenBank/DDBJ databases">
        <authorList>
            <person name="Kallberg Y."/>
            <person name="Tangrot J."/>
            <person name="Rosling A."/>
        </authorList>
    </citation>
    <scope>NUCLEOTIDE SEQUENCE</scope>
    <source>
        <strain evidence="3">IA702</strain>
    </source>
</reference>
<dbReference type="InterPro" id="IPR000210">
    <property type="entry name" value="BTB/POZ_dom"/>
</dbReference>
<keyword evidence="4" id="KW-1185">Reference proteome</keyword>
<comment type="caution">
    <text evidence="3">The sequence shown here is derived from an EMBL/GenBank/DDBJ whole genome shotgun (WGS) entry which is preliminary data.</text>
</comment>
<dbReference type="Pfam" id="PF25794">
    <property type="entry name" value="SACS"/>
    <property type="match status" value="1"/>
</dbReference>
<evidence type="ECO:0000313" key="4">
    <source>
        <dbReference type="Proteomes" id="UP000789572"/>
    </source>
</evidence>
<dbReference type="PROSITE" id="PS50097">
    <property type="entry name" value="BTB"/>
    <property type="match status" value="1"/>
</dbReference>
<evidence type="ECO:0000313" key="3">
    <source>
        <dbReference type="EMBL" id="CAG8464946.1"/>
    </source>
</evidence>
<dbReference type="NCBIfam" id="NF047352">
    <property type="entry name" value="P_loop_sacsin"/>
    <property type="match status" value="1"/>
</dbReference>
<dbReference type="Gene3D" id="3.30.710.10">
    <property type="entry name" value="Potassium Channel Kv1.1, Chain A"/>
    <property type="match status" value="1"/>
</dbReference>
<dbReference type="Gene3D" id="3.30.565.10">
    <property type="entry name" value="Histidine kinase-like ATPase, C-terminal domain"/>
    <property type="match status" value="1"/>
</dbReference>
<evidence type="ECO:0000256" key="1">
    <source>
        <dbReference type="SAM" id="MobiDB-lite"/>
    </source>
</evidence>